<dbReference type="AlphaFoldDB" id="A0A9P7RXJ1"/>
<evidence type="ECO:0000313" key="2">
    <source>
        <dbReference type="EMBL" id="KAG7091270.1"/>
    </source>
</evidence>
<dbReference type="GeneID" id="66079396"/>
<dbReference type="OrthoDB" id="2933743at2759"/>
<sequence>MPDNNIHGAFYGDNCPKSADASFDAENTFTGYGDISHSEITFLPSASSEVSPEKRSPSYRRNAKRQLPPPLKKNAFLRQEQMSGDGSIADEAQKAVISKPEVDFDTLFSTLRATRSRIYEDRPAMPYLKSIEGKSQRVRQEDTNDARSFPEKNSGTSRRVSSPLRVEQVATRPRQGSKPNGTPTTPTSPQSNNKPSKPWRVGPLPRRSPLPRWDLMDPDVILEGMHYRLKPGFQANLPMV</sequence>
<evidence type="ECO:0000313" key="3">
    <source>
        <dbReference type="Proteomes" id="UP001049176"/>
    </source>
</evidence>
<comment type="caution">
    <text evidence="2">The sequence shown here is derived from an EMBL/GenBank/DDBJ whole genome shotgun (WGS) entry which is preliminary data.</text>
</comment>
<feature type="compositionally biased region" description="Low complexity" evidence="1">
    <location>
        <begin position="177"/>
        <end position="198"/>
    </location>
</feature>
<feature type="compositionally biased region" description="Basic and acidic residues" evidence="1">
    <location>
        <begin position="131"/>
        <end position="150"/>
    </location>
</feature>
<dbReference type="EMBL" id="CM032186">
    <property type="protein sequence ID" value="KAG7091270.1"/>
    <property type="molecule type" value="Genomic_DNA"/>
</dbReference>
<gene>
    <name evidence="2" type="ORF">E1B28_010320</name>
</gene>
<keyword evidence="3" id="KW-1185">Reference proteome</keyword>
<dbReference type="Proteomes" id="UP001049176">
    <property type="component" value="Chromosome 6"/>
</dbReference>
<accession>A0A9P7RXJ1</accession>
<dbReference type="KEGG" id="more:E1B28_010320"/>
<protein>
    <submittedName>
        <fullName evidence="2">Uncharacterized protein</fullName>
    </submittedName>
</protein>
<dbReference type="RefSeq" id="XP_043007740.1">
    <property type="nucleotide sequence ID" value="XM_043155275.1"/>
</dbReference>
<name>A0A9P7RXJ1_9AGAR</name>
<organism evidence="2 3">
    <name type="scientific">Marasmius oreades</name>
    <name type="common">fairy-ring Marasmius</name>
    <dbReference type="NCBI Taxonomy" id="181124"/>
    <lineage>
        <taxon>Eukaryota</taxon>
        <taxon>Fungi</taxon>
        <taxon>Dikarya</taxon>
        <taxon>Basidiomycota</taxon>
        <taxon>Agaricomycotina</taxon>
        <taxon>Agaricomycetes</taxon>
        <taxon>Agaricomycetidae</taxon>
        <taxon>Agaricales</taxon>
        <taxon>Marasmiineae</taxon>
        <taxon>Marasmiaceae</taxon>
        <taxon>Marasmius</taxon>
    </lineage>
</organism>
<evidence type="ECO:0000256" key="1">
    <source>
        <dbReference type="SAM" id="MobiDB-lite"/>
    </source>
</evidence>
<feature type="region of interest" description="Disordered" evidence="1">
    <location>
        <begin position="44"/>
        <end position="73"/>
    </location>
</feature>
<feature type="compositionally biased region" description="Polar residues" evidence="1">
    <location>
        <begin position="151"/>
        <end position="160"/>
    </location>
</feature>
<proteinExistence type="predicted"/>
<feature type="region of interest" description="Disordered" evidence="1">
    <location>
        <begin position="113"/>
        <end position="213"/>
    </location>
</feature>
<reference evidence="2" key="1">
    <citation type="journal article" date="2021" name="Genome Biol. Evol.">
        <title>The assembled and annotated genome of the fairy-ring fungus Marasmius oreades.</title>
        <authorList>
            <person name="Hiltunen M."/>
            <person name="Ament-Velasquez S.L."/>
            <person name="Johannesson H."/>
        </authorList>
    </citation>
    <scope>NUCLEOTIDE SEQUENCE</scope>
    <source>
        <strain evidence="2">03SP1</strain>
    </source>
</reference>